<accession>F4GKW9</accession>
<organism evidence="3 4">
    <name type="scientific">Parasphaerochaeta coccoides (strain ATCC BAA-1237 / DSM 17374 / SPN1)</name>
    <name type="common">Sphaerochaeta coccoides</name>
    <dbReference type="NCBI Taxonomy" id="760011"/>
    <lineage>
        <taxon>Bacteria</taxon>
        <taxon>Pseudomonadati</taxon>
        <taxon>Spirochaetota</taxon>
        <taxon>Spirochaetia</taxon>
        <taxon>Spirochaetales</taxon>
        <taxon>Sphaerochaetaceae</taxon>
        <taxon>Parasphaerochaeta</taxon>
    </lineage>
</organism>
<dbReference type="Proteomes" id="UP000007939">
    <property type="component" value="Chromosome"/>
</dbReference>
<dbReference type="STRING" id="760011.Spico_0654"/>
<dbReference type="KEGG" id="scc:Spico_0654"/>
<reference evidence="4" key="1">
    <citation type="submission" date="2011-04" db="EMBL/GenBank/DDBJ databases">
        <title>The complete genome of Spirochaeta coccoides DSM 17374.</title>
        <authorList>
            <person name="Lucas S."/>
            <person name="Copeland A."/>
            <person name="Lapidus A."/>
            <person name="Bruce D."/>
            <person name="Goodwin L."/>
            <person name="Pitluck S."/>
            <person name="Peters L."/>
            <person name="Kyrpides N."/>
            <person name="Mavromatis K."/>
            <person name="Pagani I."/>
            <person name="Ivanova N."/>
            <person name="Ovchinnikova G."/>
            <person name="Lu M."/>
            <person name="Detter J.C."/>
            <person name="Tapia R."/>
            <person name="Han C."/>
            <person name="Land M."/>
            <person name="Hauser L."/>
            <person name="Markowitz V."/>
            <person name="Cheng J.-F."/>
            <person name="Hugenholtz P."/>
            <person name="Woyke T."/>
            <person name="Wu D."/>
            <person name="Spring S."/>
            <person name="Schroeder M."/>
            <person name="Brambilla E."/>
            <person name="Klenk H.-P."/>
            <person name="Eisen J.A."/>
        </authorList>
    </citation>
    <scope>NUCLEOTIDE SEQUENCE [LARGE SCALE GENOMIC DNA]</scope>
    <source>
        <strain evidence="4">ATCC BAA-1237 / DSM 17374 / SPN1</strain>
    </source>
</reference>
<feature type="coiled-coil region" evidence="1">
    <location>
        <begin position="43"/>
        <end position="70"/>
    </location>
</feature>
<keyword evidence="1" id="KW-0175">Coiled coil</keyword>
<protein>
    <submittedName>
        <fullName evidence="3">Uncharacterized protein</fullName>
    </submittedName>
</protein>
<name>F4GKW9_PARC1</name>
<reference evidence="3 4" key="2">
    <citation type="journal article" date="2012" name="Stand. Genomic Sci.">
        <title>Complete genome sequence of the termite hindgut bacterium Spirochaeta coccoides type strain (SPN1(T)), reclassification in the genus Sphaerochaeta as Sphaerochaeta coccoides comb. nov. and emendations of the family Spirochaetaceae and the genus Sphaerochaeta.</title>
        <authorList>
            <person name="Abt B."/>
            <person name="Han C."/>
            <person name="Scheuner C."/>
            <person name="Lu M."/>
            <person name="Lapidus A."/>
            <person name="Nolan M."/>
            <person name="Lucas S."/>
            <person name="Hammon N."/>
            <person name="Deshpande S."/>
            <person name="Cheng J.F."/>
            <person name="Tapia R."/>
            <person name="Goodwin L.A."/>
            <person name="Pitluck S."/>
            <person name="Liolios K."/>
            <person name="Pagani I."/>
            <person name="Ivanova N."/>
            <person name="Mavromatis K."/>
            <person name="Mikhailova N."/>
            <person name="Huntemann M."/>
            <person name="Pati A."/>
            <person name="Chen A."/>
            <person name="Palaniappan K."/>
            <person name="Land M."/>
            <person name="Hauser L."/>
            <person name="Brambilla E.M."/>
            <person name="Rohde M."/>
            <person name="Spring S."/>
            <person name="Gronow S."/>
            <person name="Goker M."/>
            <person name="Woyke T."/>
            <person name="Bristow J."/>
            <person name="Eisen J.A."/>
            <person name="Markowitz V."/>
            <person name="Hugenholtz P."/>
            <person name="Kyrpides N.C."/>
            <person name="Klenk H.P."/>
            <person name="Detter J.C."/>
        </authorList>
    </citation>
    <scope>NUCLEOTIDE SEQUENCE [LARGE SCALE GENOMIC DNA]</scope>
    <source>
        <strain evidence="4">ATCC BAA-1237 / DSM 17374 / SPN1</strain>
    </source>
</reference>
<keyword evidence="4" id="KW-1185">Reference proteome</keyword>
<evidence type="ECO:0000256" key="1">
    <source>
        <dbReference type="SAM" id="Coils"/>
    </source>
</evidence>
<proteinExistence type="predicted"/>
<keyword evidence="2" id="KW-0472">Membrane</keyword>
<feature type="transmembrane region" description="Helical" evidence="2">
    <location>
        <begin position="21"/>
        <end position="41"/>
    </location>
</feature>
<keyword evidence="2" id="KW-1133">Transmembrane helix</keyword>
<dbReference type="RefSeq" id="WP_013739278.1">
    <property type="nucleotide sequence ID" value="NC_015436.1"/>
</dbReference>
<sequence>MDKHHSYTSHAQNFNRGEKTLFVMMLLVVFACVFIPVWQAGENRSLNMQLQKSQKTMTALEEQHRMLQARVAKARMPETLSGNAIRQDMVFTRIAPMIASIIGSKTDNTSIVGRHVEKTIGEADILVIAAPHTTLQAD</sequence>
<dbReference type="AlphaFoldDB" id="F4GKW9"/>
<dbReference type="EMBL" id="CP002659">
    <property type="protein sequence ID" value="AEC01882.1"/>
    <property type="molecule type" value="Genomic_DNA"/>
</dbReference>
<dbReference type="PROSITE" id="PS51257">
    <property type="entry name" value="PROKAR_LIPOPROTEIN"/>
    <property type="match status" value="1"/>
</dbReference>
<dbReference type="HOGENOM" id="CLU_1853922_0_0_12"/>
<evidence type="ECO:0000313" key="3">
    <source>
        <dbReference type="EMBL" id="AEC01882.1"/>
    </source>
</evidence>
<keyword evidence="2" id="KW-0812">Transmembrane</keyword>
<gene>
    <name evidence="3" type="ordered locus">Spico_0654</name>
</gene>
<evidence type="ECO:0000313" key="4">
    <source>
        <dbReference type="Proteomes" id="UP000007939"/>
    </source>
</evidence>
<evidence type="ECO:0000256" key="2">
    <source>
        <dbReference type="SAM" id="Phobius"/>
    </source>
</evidence>